<keyword evidence="3" id="KW-1185">Reference proteome</keyword>
<evidence type="ECO:0000313" key="3">
    <source>
        <dbReference type="Proteomes" id="UP000660611"/>
    </source>
</evidence>
<dbReference type="GO" id="GO:0016020">
    <property type="term" value="C:membrane"/>
    <property type="evidence" value="ECO:0007669"/>
    <property type="project" value="GOC"/>
</dbReference>
<evidence type="ECO:0000313" key="2">
    <source>
        <dbReference type="EMBL" id="GIG49608.1"/>
    </source>
</evidence>
<dbReference type="AlphaFoldDB" id="A0A919PW83"/>
<dbReference type="InterPro" id="IPR005135">
    <property type="entry name" value="Endo/exonuclease/phosphatase"/>
</dbReference>
<sequence>MPVRIMSWNVWWRFGDWRARHEAILATLRAERPDVCGLQEVWAVRDGEHQAELLGRELGMHWTYSPSPMPGRWHSRIGDTGVDVGNAILSRWPIGATAIGDLGGEGRTVLHARVDAPDGPIPVFTTHLDSSPAGSAGRCAQVERLLPFVAAHSAGDHPPVLTGDFNAEPDSDEVRRAGGHLTAPVVPGLVLVDAWRYHDGTEPGWTWDRRNPHVAGHGAPNARIDYIMVELRGPGRGCVDRVHLAGTGPHRGVWPSDHFAVVADLR</sequence>
<protein>
    <recommendedName>
        <fullName evidence="1">Endonuclease/exonuclease/phosphatase domain-containing protein</fullName>
    </recommendedName>
</protein>
<dbReference type="Proteomes" id="UP000660611">
    <property type="component" value="Unassembled WGS sequence"/>
</dbReference>
<reference evidence="2" key="1">
    <citation type="submission" date="2021-01" db="EMBL/GenBank/DDBJ databases">
        <title>Whole genome shotgun sequence of Dactylosporangium siamense NBRC 106093.</title>
        <authorList>
            <person name="Komaki H."/>
            <person name="Tamura T."/>
        </authorList>
    </citation>
    <scope>NUCLEOTIDE SEQUENCE</scope>
    <source>
        <strain evidence="2">NBRC 106093</strain>
    </source>
</reference>
<organism evidence="2 3">
    <name type="scientific">Dactylosporangium siamense</name>
    <dbReference type="NCBI Taxonomy" id="685454"/>
    <lineage>
        <taxon>Bacteria</taxon>
        <taxon>Bacillati</taxon>
        <taxon>Actinomycetota</taxon>
        <taxon>Actinomycetes</taxon>
        <taxon>Micromonosporales</taxon>
        <taxon>Micromonosporaceae</taxon>
        <taxon>Dactylosporangium</taxon>
    </lineage>
</organism>
<feature type="domain" description="Endonuclease/exonuclease/phosphatase" evidence="1">
    <location>
        <begin position="6"/>
        <end position="258"/>
    </location>
</feature>
<dbReference type="GO" id="GO:0003824">
    <property type="term" value="F:catalytic activity"/>
    <property type="evidence" value="ECO:0007669"/>
    <property type="project" value="InterPro"/>
</dbReference>
<evidence type="ECO:0000259" key="1">
    <source>
        <dbReference type="Pfam" id="PF03372"/>
    </source>
</evidence>
<dbReference type="InterPro" id="IPR051916">
    <property type="entry name" value="GPI-anchor_lipid_remodeler"/>
</dbReference>
<dbReference type="Pfam" id="PF03372">
    <property type="entry name" value="Exo_endo_phos"/>
    <property type="match status" value="1"/>
</dbReference>
<proteinExistence type="predicted"/>
<name>A0A919PW83_9ACTN</name>
<dbReference type="SUPFAM" id="SSF56219">
    <property type="entry name" value="DNase I-like"/>
    <property type="match status" value="1"/>
</dbReference>
<accession>A0A919PW83</accession>
<dbReference type="EMBL" id="BONQ01000122">
    <property type="protein sequence ID" value="GIG49608.1"/>
    <property type="molecule type" value="Genomic_DNA"/>
</dbReference>
<dbReference type="InterPro" id="IPR036691">
    <property type="entry name" value="Endo/exonu/phosph_ase_sf"/>
</dbReference>
<comment type="caution">
    <text evidence="2">The sequence shown here is derived from an EMBL/GenBank/DDBJ whole genome shotgun (WGS) entry which is preliminary data.</text>
</comment>
<gene>
    <name evidence="2" type="ORF">Dsi01nite_076490</name>
</gene>
<dbReference type="PANTHER" id="PTHR14859:SF1">
    <property type="entry name" value="PGAP2-INTERACTING PROTEIN"/>
    <property type="match status" value="1"/>
</dbReference>
<dbReference type="PANTHER" id="PTHR14859">
    <property type="entry name" value="CALCOFLUOR WHITE HYPERSENSITIVE PROTEIN PRECURSOR"/>
    <property type="match status" value="1"/>
</dbReference>
<dbReference type="GO" id="GO:0006506">
    <property type="term" value="P:GPI anchor biosynthetic process"/>
    <property type="evidence" value="ECO:0007669"/>
    <property type="project" value="TreeGrafter"/>
</dbReference>
<dbReference type="Gene3D" id="3.60.10.10">
    <property type="entry name" value="Endonuclease/exonuclease/phosphatase"/>
    <property type="match status" value="1"/>
</dbReference>